<feature type="signal peptide" evidence="1">
    <location>
        <begin position="1"/>
        <end position="28"/>
    </location>
</feature>
<evidence type="ECO:0000256" key="1">
    <source>
        <dbReference type="SAM" id="SignalP"/>
    </source>
</evidence>
<comment type="caution">
    <text evidence="2">The sequence shown here is derived from an EMBL/GenBank/DDBJ whole genome shotgun (WGS) entry which is preliminary data.</text>
</comment>
<evidence type="ECO:0008006" key="4">
    <source>
        <dbReference type="Google" id="ProtNLM"/>
    </source>
</evidence>
<proteinExistence type="predicted"/>
<gene>
    <name evidence="2" type="ORF">ISU02_02045</name>
</gene>
<dbReference type="EMBL" id="JADKNH010000001">
    <property type="protein sequence ID" value="MBF4691878.1"/>
    <property type="molecule type" value="Genomic_DNA"/>
</dbReference>
<keyword evidence="1" id="KW-0732">Signal</keyword>
<dbReference type="Proteomes" id="UP000614200">
    <property type="component" value="Unassembled WGS sequence"/>
</dbReference>
<keyword evidence="3" id="KW-1185">Reference proteome</keyword>
<evidence type="ECO:0000313" key="3">
    <source>
        <dbReference type="Proteomes" id="UP000614200"/>
    </source>
</evidence>
<protein>
    <recommendedName>
        <fullName evidence="4">NEAT domain-containing protein</fullName>
    </recommendedName>
</protein>
<evidence type="ECO:0000313" key="2">
    <source>
        <dbReference type="EMBL" id="MBF4691878.1"/>
    </source>
</evidence>
<organism evidence="2 3">
    <name type="scientific">Fusibacter ferrireducens</name>
    <dbReference type="NCBI Taxonomy" id="2785058"/>
    <lineage>
        <taxon>Bacteria</taxon>
        <taxon>Bacillati</taxon>
        <taxon>Bacillota</taxon>
        <taxon>Clostridia</taxon>
        <taxon>Eubacteriales</taxon>
        <taxon>Eubacteriales Family XII. Incertae Sedis</taxon>
        <taxon>Fusibacter</taxon>
    </lineage>
</organism>
<accession>A0ABR9ZP23</accession>
<reference evidence="2 3" key="1">
    <citation type="submission" date="2020-11" db="EMBL/GenBank/DDBJ databases">
        <title>Fusibacter basophilias sp. nov.</title>
        <authorList>
            <person name="Qiu D."/>
        </authorList>
    </citation>
    <scope>NUCLEOTIDE SEQUENCE [LARGE SCALE GENOMIC DNA]</scope>
    <source>
        <strain evidence="2 3">Q10-2</strain>
    </source>
</reference>
<feature type="chain" id="PRO_5045442896" description="NEAT domain-containing protein" evidence="1">
    <location>
        <begin position="29"/>
        <end position="144"/>
    </location>
</feature>
<dbReference type="RefSeq" id="WP_194700108.1">
    <property type="nucleotide sequence ID" value="NZ_JADKNH010000001.1"/>
</dbReference>
<sequence>MTKLLRKKISMLLMCSLILVFSVAPTFADTADTIVVVEDSFTDTGSLGLGEYINYNLNFESKGTYRVTVWSSASTAAILSDLTDSSFSELNEFDENTTNSFDIVVSADKLNSYELFYICLGRSLDPNKPLVTHDDYTITIEKIE</sequence>
<name>A0ABR9ZP23_9FIRM</name>